<proteinExistence type="predicted"/>
<dbReference type="GeneID" id="79271942"/>
<evidence type="ECO:0000313" key="3">
    <source>
        <dbReference type="Proteomes" id="UP001596388"/>
    </source>
</evidence>
<keyword evidence="3" id="KW-1185">Reference proteome</keyword>
<protein>
    <submittedName>
        <fullName evidence="2">Uncharacterized protein</fullName>
    </submittedName>
</protein>
<name>A0ABD5WR53_9EURY</name>
<accession>A0ABD5WR53</accession>
<dbReference type="Proteomes" id="UP001596388">
    <property type="component" value="Unassembled WGS sequence"/>
</dbReference>
<dbReference type="RefSeq" id="WP_276239709.1">
    <property type="nucleotide sequence ID" value="NZ_CP119991.1"/>
</dbReference>
<dbReference type="AlphaFoldDB" id="A0ABD5WR53"/>
<feature type="region of interest" description="Disordered" evidence="1">
    <location>
        <begin position="1"/>
        <end position="22"/>
    </location>
</feature>
<dbReference type="EMBL" id="JBHTAG010000001">
    <property type="protein sequence ID" value="MFC7095731.1"/>
    <property type="molecule type" value="Genomic_DNA"/>
</dbReference>
<evidence type="ECO:0000313" key="2">
    <source>
        <dbReference type="EMBL" id="MFC7095731.1"/>
    </source>
</evidence>
<reference evidence="2 3" key="1">
    <citation type="journal article" date="2019" name="Int. J. Syst. Evol. Microbiol.">
        <title>The Global Catalogue of Microorganisms (GCM) 10K type strain sequencing project: providing services to taxonomists for standard genome sequencing and annotation.</title>
        <authorList>
            <consortium name="The Broad Institute Genomics Platform"/>
            <consortium name="The Broad Institute Genome Sequencing Center for Infectious Disease"/>
            <person name="Wu L."/>
            <person name="Ma J."/>
        </authorList>
    </citation>
    <scope>NUCLEOTIDE SEQUENCE [LARGE SCALE GENOMIC DNA]</scope>
    <source>
        <strain evidence="2 3">DT55</strain>
    </source>
</reference>
<organism evidence="2 3">
    <name type="scientific">Halobaculum marinum</name>
    <dbReference type="NCBI Taxonomy" id="3031996"/>
    <lineage>
        <taxon>Archaea</taxon>
        <taxon>Methanobacteriati</taxon>
        <taxon>Methanobacteriota</taxon>
        <taxon>Stenosarchaea group</taxon>
        <taxon>Halobacteria</taxon>
        <taxon>Halobacteriales</taxon>
        <taxon>Haloferacaceae</taxon>
        <taxon>Halobaculum</taxon>
    </lineage>
</organism>
<comment type="caution">
    <text evidence="2">The sequence shown here is derived from an EMBL/GenBank/DDBJ whole genome shotgun (WGS) entry which is preliminary data.</text>
</comment>
<sequence length="46" mass="4954">MDATRVGVVPNDTVDSAAPIGETGFTDDEVETLLRRYSTLTVEVLV</sequence>
<evidence type="ECO:0000256" key="1">
    <source>
        <dbReference type="SAM" id="MobiDB-lite"/>
    </source>
</evidence>
<gene>
    <name evidence="2" type="ORF">ACFQKD_00305</name>
</gene>